<dbReference type="GO" id="GO:0016779">
    <property type="term" value="F:nucleotidyltransferase activity"/>
    <property type="evidence" value="ECO:0007669"/>
    <property type="project" value="UniProtKB-KW"/>
</dbReference>
<dbReference type="AlphaFoldDB" id="A0A9W9HW12"/>
<keyword evidence="9" id="KW-0862">Zinc</keyword>
<dbReference type="Gene3D" id="1.20.142.10">
    <property type="entry name" value="Poly(ADP-ribose) polymerase, regulatory domain"/>
    <property type="match status" value="1"/>
</dbReference>
<dbReference type="Gene3D" id="3.40.50.10190">
    <property type="entry name" value="BRCT domain"/>
    <property type="match status" value="1"/>
</dbReference>
<evidence type="ECO:0000256" key="8">
    <source>
        <dbReference type="ARBA" id="ARBA00022771"/>
    </source>
</evidence>
<reference evidence="21" key="2">
    <citation type="journal article" date="2023" name="IMA Fungus">
        <title>Comparative genomic study of the Penicillium genus elucidates a diverse pangenome and 15 lateral gene transfer events.</title>
        <authorList>
            <person name="Petersen C."/>
            <person name="Sorensen T."/>
            <person name="Nielsen M.R."/>
            <person name="Sondergaard T.E."/>
            <person name="Sorensen J.L."/>
            <person name="Fitzpatrick D.A."/>
            <person name="Frisvad J.C."/>
            <person name="Nielsen K.L."/>
        </authorList>
    </citation>
    <scope>NUCLEOTIDE SEQUENCE</scope>
    <source>
        <strain evidence="21">IBT 26290</strain>
    </source>
</reference>
<evidence type="ECO:0000256" key="5">
    <source>
        <dbReference type="ARBA" id="ARBA00022723"/>
    </source>
</evidence>
<dbReference type="CDD" id="cd01437">
    <property type="entry name" value="parp_like"/>
    <property type="match status" value="1"/>
</dbReference>
<organism evidence="21 22">
    <name type="scientific">Penicillium canariense</name>
    <dbReference type="NCBI Taxonomy" id="189055"/>
    <lineage>
        <taxon>Eukaryota</taxon>
        <taxon>Fungi</taxon>
        <taxon>Dikarya</taxon>
        <taxon>Ascomycota</taxon>
        <taxon>Pezizomycotina</taxon>
        <taxon>Eurotiomycetes</taxon>
        <taxon>Eurotiomycetidae</taxon>
        <taxon>Eurotiales</taxon>
        <taxon>Aspergillaceae</taxon>
        <taxon>Penicillium</taxon>
    </lineage>
</organism>
<dbReference type="InterPro" id="IPR008893">
    <property type="entry name" value="WGR_domain"/>
</dbReference>
<dbReference type="Proteomes" id="UP001149163">
    <property type="component" value="Unassembled WGS sequence"/>
</dbReference>
<dbReference type="GO" id="GO:0070212">
    <property type="term" value="P:protein poly-ADP-ribosylation"/>
    <property type="evidence" value="ECO:0007669"/>
    <property type="project" value="TreeGrafter"/>
</dbReference>
<comment type="subcellular location">
    <subcellularLocation>
        <location evidence="1">Nucleus</location>
    </subcellularLocation>
</comment>
<evidence type="ECO:0000256" key="10">
    <source>
        <dbReference type="ARBA" id="ARBA00023027"/>
    </source>
</evidence>
<feature type="region of interest" description="Disordered" evidence="16">
    <location>
        <begin position="111"/>
        <end position="198"/>
    </location>
</feature>
<evidence type="ECO:0000256" key="7">
    <source>
        <dbReference type="ARBA" id="ARBA00022765"/>
    </source>
</evidence>
<dbReference type="PROSITE" id="PS50172">
    <property type="entry name" value="BRCT"/>
    <property type="match status" value="1"/>
</dbReference>
<dbReference type="InterPro" id="IPR036420">
    <property type="entry name" value="BRCT_dom_sf"/>
</dbReference>
<keyword evidence="12" id="KW-0539">Nucleus</keyword>
<dbReference type="Pfam" id="PF00533">
    <property type="entry name" value="BRCT"/>
    <property type="match status" value="1"/>
</dbReference>
<proteinExistence type="inferred from homology"/>
<dbReference type="SUPFAM" id="SSF56399">
    <property type="entry name" value="ADP-ribosylation"/>
    <property type="match status" value="1"/>
</dbReference>
<dbReference type="GO" id="GO:0006302">
    <property type="term" value="P:double-strand break repair"/>
    <property type="evidence" value="ECO:0007669"/>
    <property type="project" value="TreeGrafter"/>
</dbReference>
<evidence type="ECO:0000256" key="6">
    <source>
        <dbReference type="ARBA" id="ARBA00022737"/>
    </source>
</evidence>
<dbReference type="PROSITE" id="PS51977">
    <property type="entry name" value="WGR"/>
    <property type="match status" value="1"/>
</dbReference>
<dbReference type="PROSITE" id="PS51059">
    <property type="entry name" value="PARP_CATALYTIC"/>
    <property type="match status" value="1"/>
</dbReference>
<dbReference type="RefSeq" id="XP_056540747.1">
    <property type="nucleotide sequence ID" value="XM_056690982.1"/>
</dbReference>
<keyword evidence="7" id="KW-0013">ADP-ribosylation</keyword>
<dbReference type="SMART" id="SM00773">
    <property type="entry name" value="WGR"/>
    <property type="match status" value="1"/>
</dbReference>
<dbReference type="PANTHER" id="PTHR10459:SF60">
    <property type="entry name" value="POLY [ADP-RIBOSE] POLYMERASE 2"/>
    <property type="match status" value="1"/>
</dbReference>
<dbReference type="FunFam" id="1.20.142.10:FF:000002">
    <property type="entry name" value="Poly [ADP-ribose] polymerase"/>
    <property type="match status" value="1"/>
</dbReference>
<dbReference type="FunFam" id="2.20.140.10:FF:000001">
    <property type="entry name" value="Poly [ADP-ribose] polymerase"/>
    <property type="match status" value="1"/>
</dbReference>
<dbReference type="EC" id="2.4.2.-" evidence="15"/>
<dbReference type="GO" id="GO:0003950">
    <property type="term" value="F:NAD+ poly-ADP-ribosyltransferase activity"/>
    <property type="evidence" value="ECO:0007669"/>
    <property type="project" value="UniProtKB-UniRule"/>
</dbReference>
<feature type="domain" description="WGR" evidence="20">
    <location>
        <begin position="220"/>
        <end position="316"/>
    </location>
</feature>
<evidence type="ECO:0000256" key="4">
    <source>
        <dbReference type="ARBA" id="ARBA00022695"/>
    </source>
</evidence>
<keyword evidence="11" id="KW-0238">DNA-binding</keyword>
<keyword evidence="10 15" id="KW-0520">NAD</keyword>
<dbReference type="InterPro" id="IPR004102">
    <property type="entry name" value="Poly(ADP-ribose)pol_reg_dom"/>
</dbReference>
<evidence type="ECO:0000256" key="11">
    <source>
        <dbReference type="ARBA" id="ARBA00023125"/>
    </source>
</evidence>
<gene>
    <name evidence="21" type="ORF">N7482_008858</name>
</gene>
<dbReference type="Gene3D" id="2.20.140.10">
    <property type="entry name" value="WGR domain"/>
    <property type="match status" value="1"/>
</dbReference>
<feature type="compositionally biased region" description="Basic and acidic residues" evidence="16">
    <location>
        <begin position="337"/>
        <end position="359"/>
    </location>
</feature>
<keyword evidence="8" id="KW-0863">Zinc-finger</keyword>
<protein>
    <recommendedName>
        <fullName evidence="15">Poly [ADP-ribose] polymerase</fullName>
        <shortName evidence="15">PARP</shortName>
        <ecNumber evidence="15">2.4.2.-</ecNumber>
    </recommendedName>
</protein>
<dbReference type="SUPFAM" id="SSF52113">
    <property type="entry name" value="BRCT domain"/>
    <property type="match status" value="1"/>
</dbReference>
<feature type="compositionally biased region" description="Basic and acidic residues" evidence="16">
    <location>
        <begin position="187"/>
        <end position="196"/>
    </location>
</feature>
<evidence type="ECO:0000256" key="2">
    <source>
        <dbReference type="ARBA" id="ARBA00022676"/>
    </source>
</evidence>
<evidence type="ECO:0000256" key="13">
    <source>
        <dbReference type="ARBA" id="ARBA00024347"/>
    </source>
</evidence>
<dbReference type="SUPFAM" id="SSF142921">
    <property type="entry name" value="WGR domain-like"/>
    <property type="match status" value="1"/>
</dbReference>
<dbReference type="InterPro" id="IPR036930">
    <property type="entry name" value="WGR_dom_sf"/>
</dbReference>
<name>A0A9W9HW12_9EURO</name>
<dbReference type="InterPro" id="IPR001357">
    <property type="entry name" value="BRCT_dom"/>
</dbReference>
<dbReference type="Pfam" id="PF02877">
    <property type="entry name" value="PARP_reg"/>
    <property type="match status" value="1"/>
</dbReference>
<reference evidence="21" key="1">
    <citation type="submission" date="2022-11" db="EMBL/GenBank/DDBJ databases">
        <authorList>
            <person name="Petersen C."/>
        </authorList>
    </citation>
    <scope>NUCLEOTIDE SEQUENCE</scope>
    <source>
        <strain evidence="21">IBT 26290</strain>
    </source>
</reference>
<keyword evidence="2 15" id="KW-0328">Glycosyltransferase</keyword>
<comment type="similarity">
    <text evidence="13">Belongs to the ARTD/PARP family.</text>
</comment>
<evidence type="ECO:0000256" key="3">
    <source>
        <dbReference type="ARBA" id="ARBA00022679"/>
    </source>
</evidence>
<evidence type="ECO:0000256" key="12">
    <source>
        <dbReference type="ARBA" id="ARBA00023242"/>
    </source>
</evidence>
<feature type="compositionally biased region" description="Basic and acidic residues" evidence="16">
    <location>
        <begin position="148"/>
        <end position="160"/>
    </location>
</feature>
<comment type="caution">
    <text evidence="21">The sequence shown here is derived from an EMBL/GenBank/DDBJ whole genome shotgun (WGS) entry which is preliminary data.</text>
</comment>
<dbReference type="InterPro" id="IPR059215">
    <property type="entry name" value="BRCT2_TopBP1-like"/>
</dbReference>
<dbReference type="Gene3D" id="3.90.228.10">
    <property type="match status" value="1"/>
</dbReference>
<accession>A0A9W9HW12</accession>
<dbReference type="CDD" id="cd17731">
    <property type="entry name" value="BRCT_TopBP1_rpt2_like"/>
    <property type="match status" value="1"/>
</dbReference>
<dbReference type="Pfam" id="PF00644">
    <property type="entry name" value="PARP"/>
    <property type="match status" value="1"/>
</dbReference>
<feature type="domain" description="BRCT" evidence="17">
    <location>
        <begin position="1"/>
        <end position="106"/>
    </location>
</feature>
<evidence type="ECO:0000256" key="15">
    <source>
        <dbReference type="RuleBase" id="RU362114"/>
    </source>
</evidence>
<evidence type="ECO:0000259" key="17">
    <source>
        <dbReference type="PROSITE" id="PS50172"/>
    </source>
</evidence>
<keyword evidence="4" id="KW-0548">Nucleotidyltransferase</keyword>
<evidence type="ECO:0000259" key="18">
    <source>
        <dbReference type="PROSITE" id="PS51059"/>
    </source>
</evidence>
<dbReference type="PANTHER" id="PTHR10459">
    <property type="entry name" value="DNA LIGASE"/>
    <property type="match status" value="1"/>
</dbReference>
<evidence type="ECO:0000259" key="20">
    <source>
        <dbReference type="PROSITE" id="PS51977"/>
    </source>
</evidence>
<dbReference type="InterPro" id="IPR036616">
    <property type="entry name" value="Poly(ADP-ribose)pol_reg_dom_sf"/>
</dbReference>
<dbReference type="GO" id="GO:1990404">
    <property type="term" value="F:NAD+-protein mono-ADP-ribosyltransferase activity"/>
    <property type="evidence" value="ECO:0007669"/>
    <property type="project" value="TreeGrafter"/>
</dbReference>
<dbReference type="SUPFAM" id="SSF47587">
    <property type="entry name" value="Domain of poly(ADP-ribose) polymerase"/>
    <property type="match status" value="1"/>
</dbReference>
<dbReference type="GeneID" id="81430158"/>
<feature type="domain" description="PARP alpha-helical" evidence="19">
    <location>
        <begin position="358"/>
        <end position="484"/>
    </location>
</feature>
<dbReference type="CDD" id="cd07997">
    <property type="entry name" value="WGR_PARP"/>
    <property type="match status" value="1"/>
</dbReference>
<evidence type="ECO:0000256" key="14">
    <source>
        <dbReference type="ARBA" id="ARBA00033987"/>
    </source>
</evidence>
<dbReference type="InterPro" id="IPR012317">
    <property type="entry name" value="Poly(ADP-ribose)pol_cat_dom"/>
</dbReference>
<keyword evidence="22" id="KW-1185">Reference proteome</keyword>
<dbReference type="GO" id="GO:0008270">
    <property type="term" value="F:zinc ion binding"/>
    <property type="evidence" value="ECO:0007669"/>
    <property type="project" value="UniProtKB-KW"/>
</dbReference>
<evidence type="ECO:0000256" key="1">
    <source>
        <dbReference type="ARBA" id="ARBA00004123"/>
    </source>
</evidence>
<keyword evidence="5" id="KW-0479">Metal-binding</keyword>
<evidence type="ECO:0000313" key="22">
    <source>
        <dbReference type="Proteomes" id="UP001149163"/>
    </source>
</evidence>
<keyword evidence="3 15" id="KW-0808">Transferase</keyword>
<feature type="domain" description="PARP catalytic" evidence="18">
    <location>
        <begin position="493"/>
        <end position="729"/>
    </location>
</feature>
<dbReference type="InterPro" id="IPR050800">
    <property type="entry name" value="ARTD/PARP"/>
</dbReference>
<evidence type="ECO:0000259" key="19">
    <source>
        <dbReference type="PROSITE" id="PS51060"/>
    </source>
</evidence>
<dbReference type="Pfam" id="PF05406">
    <property type="entry name" value="WGR"/>
    <property type="match status" value="1"/>
</dbReference>
<keyword evidence="6" id="KW-0677">Repeat</keyword>
<dbReference type="EMBL" id="JAPQKN010000006">
    <property type="protein sequence ID" value="KAJ5157758.1"/>
    <property type="molecule type" value="Genomic_DNA"/>
</dbReference>
<dbReference type="OrthoDB" id="2017365at2759"/>
<evidence type="ECO:0000313" key="21">
    <source>
        <dbReference type="EMBL" id="KAJ5157758.1"/>
    </source>
</evidence>
<evidence type="ECO:0000256" key="16">
    <source>
        <dbReference type="SAM" id="MobiDB-lite"/>
    </source>
</evidence>
<dbReference type="GO" id="GO:0003677">
    <property type="term" value="F:DNA binding"/>
    <property type="evidence" value="ECO:0007669"/>
    <property type="project" value="UniProtKB-KW"/>
</dbReference>
<comment type="catalytic activity">
    <reaction evidence="14">
        <text>NAD(+) + (ADP-D-ribosyl)n-acceptor = nicotinamide + (ADP-D-ribosyl)n+1-acceptor + H(+).</text>
        <dbReference type="EC" id="2.4.2.30"/>
    </reaction>
</comment>
<feature type="region of interest" description="Disordered" evidence="16">
    <location>
        <begin position="318"/>
        <end position="359"/>
    </location>
</feature>
<dbReference type="GO" id="GO:0005730">
    <property type="term" value="C:nucleolus"/>
    <property type="evidence" value="ECO:0007669"/>
    <property type="project" value="TreeGrafter"/>
</dbReference>
<evidence type="ECO:0000256" key="9">
    <source>
        <dbReference type="ARBA" id="ARBA00022833"/>
    </source>
</evidence>
<dbReference type="PROSITE" id="PS51060">
    <property type="entry name" value="PARP_ALPHA_HD"/>
    <property type="match status" value="1"/>
</dbReference>
<sequence>MAPRTFKKMVIAISGTFAGYKQAEMRLTLFLLPADIKALVEEQGATFSSSVTDQCTHLVTTEKDAEKKGIKYQAASKSVICQVVSLDWLLDSVEKKKPIAEKAYLLGAADAANGPDSKQDDKKVIKKANGKAKVQATDKNGNGVVDSQDAKEDDQKDAKKASKKSGTGNASKKRVIKEEDDEEPADESNKKQKDSQKASFKQLIVPVDEEFMSCKHAFNNPQVYIDGSGLIWDATLNQTVAAANNNKFYRIQILARADGKTYVTWTRWGRVGEHGQSACLGDGSLQDAKKQFLKKFKDKSGLSWENRLDAPRNNKYTFLERNYEEDDEEEEEKKKKKQDEKSEKSVKLEPGENKPPVESKLEKPLQDLMSFIFNQQHMNSALESMSYDAKKLPLGKLSERTLKAGFSVLKELAELLVDPTLSFSKYSMNLGTAQEHLSNRYFTTIPHVFGRNRPPVLNSDAMIRREVELLEALTDMDVANEILKDSKEADEIHALDRQFQSLGMEEMTRLEPRSTEFSELSDYLCNSRGATHNLEYKVIDIFRIERKGETDRFTNSCFANLQNSDRRLLWHGSRSSNFGGILSQGLRIAPPEAPVNGYMFGKGVYLADTSSKSANYCCPYNSGNMGLLLLCDAELGDPMLELRDSDYMAGENAKSQGKIATLGMGTSIPGGWKDAGDVNAALKGVKIPDVGIGSSERKDDQHVWLQYNEYIVYDIAQIRQRYLFYVHMR</sequence>